<accession>A0AC58T2N8</accession>
<organism evidence="1 2">
    <name type="scientific">Nicotiana tabacum</name>
    <name type="common">Common tobacco</name>
    <dbReference type="NCBI Taxonomy" id="4097"/>
    <lineage>
        <taxon>Eukaryota</taxon>
        <taxon>Viridiplantae</taxon>
        <taxon>Streptophyta</taxon>
        <taxon>Embryophyta</taxon>
        <taxon>Tracheophyta</taxon>
        <taxon>Spermatophyta</taxon>
        <taxon>Magnoliopsida</taxon>
        <taxon>eudicotyledons</taxon>
        <taxon>Gunneridae</taxon>
        <taxon>Pentapetalae</taxon>
        <taxon>asterids</taxon>
        <taxon>lamiids</taxon>
        <taxon>Solanales</taxon>
        <taxon>Solanaceae</taxon>
        <taxon>Nicotianoideae</taxon>
        <taxon>Nicotianeae</taxon>
        <taxon>Nicotiana</taxon>
    </lineage>
</organism>
<name>A0AC58T2N8_TOBAC</name>
<sequence>MIPHKYLLHNIQPLLTPSLITLPNGYKVKVTYVYSLSLSSTIILTNVLLVPSFQFNLISIHQLLTQLNCYAILTTVSLFLQGPSLKRLLKIGKVDHSLYILHMPFTTSISAPVSLYHLVTTVAPIVFAFPSVSLIVSNNDVSPSACSLHTSVDDVSSSSVFPTSLLNGQPPSYDHLRSFGCLAYASVPISHKDTLQSRVIPYIILVYPSGNKGYKLLHLYTKSIFYSRDVSFVEHIFPSTSSPSVYFPTSSQPSSESFDITSFTFPSPSSPTTSSSPTLHVPASPIVAHSPYPSFLPPLRRSSRPSNPPVQLKECNSIPHFVTSLPYLPSSSSKNSTAASKRSWIVYQLDVNNDFLHGDLSEDVYMKVSLGLSVFAPATAFSGSLSASIVVLAVYVDDILLVGDDVEELDSLNTNTLRSCLLNFTVHIALPVVVPLDLNCKLNSESEVLLSDPSPFRRLVLKLNFFQHTRPDLAFSV</sequence>
<reference evidence="2" key="2">
    <citation type="submission" date="2025-08" db="UniProtKB">
        <authorList>
            <consortium name="RefSeq"/>
        </authorList>
    </citation>
    <scope>IDENTIFICATION</scope>
    <source>
        <tissue evidence="2">Leaf</tissue>
    </source>
</reference>
<gene>
    <name evidence="2" type="primary">LOC142171706</name>
</gene>
<dbReference type="Proteomes" id="UP000790787">
    <property type="component" value="Chromosome 17"/>
</dbReference>
<evidence type="ECO:0000313" key="2">
    <source>
        <dbReference type="RefSeq" id="XP_075091498.1"/>
    </source>
</evidence>
<protein>
    <submittedName>
        <fullName evidence="2">Uncharacterized protein LOC142171706</fullName>
    </submittedName>
</protein>
<reference evidence="1" key="1">
    <citation type="journal article" date="2014" name="Nat. Commun.">
        <title>The tobacco genome sequence and its comparison with those of tomato and potato.</title>
        <authorList>
            <person name="Sierro N."/>
            <person name="Battey J.N."/>
            <person name="Ouadi S."/>
            <person name="Bakaher N."/>
            <person name="Bovet L."/>
            <person name="Willig A."/>
            <person name="Goepfert S."/>
            <person name="Peitsch M.C."/>
            <person name="Ivanov N.V."/>
        </authorList>
    </citation>
    <scope>NUCLEOTIDE SEQUENCE [LARGE SCALE GENOMIC DNA]</scope>
</reference>
<dbReference type="RefSeq" id="XP_075091498.1">
    <property type="nucleotide sequence ID" value="XM_075235397.1"/>
</dbReference>
<proteinExistence type="predicted"/>
<keyword evidence="1" id="KW-1185">Reference proteome</keyword>
<evidence type="ECO:0000313" key="1">
    <source>
        <dbReference type="Proteomes" id="UP000790787"/>
    </source>
</evidence>